<evidence type="ECO:0000256" key="3">
    <source>
        <dbReference type="ARBA" id="ARBA00022691"/>
    </source>
</evidence>
<dbReference type="STRING" id="868131.MSWAN_0785"/>
<protein>
    <submittedName>
        <fullName evidence="5">Methyltransferase type 11</fullName>
    </submittedName>
</protein>
<dbReference type="PROSITE" id="PS01184">
    <property type="entry name" value="UBIE_2"/>
    <property type="match status" value="1"/>
</dbReference>
<dbReference type="SUPFAM" id="SSF53335">
    <property type="entry name" value="S-adenosyl-L-methionine-dependent methyltransferases"/>
    <property type="match status" value="1"/>
</dbReference>
<dbReference type="AlphaFoldDB" id="F6D875"/>
<organism evidence="5 6">
    <name type="scientific">Methanobacterium paludis (strain DSM 25820 / JCM 18151 / SWAN1)</name>
    <dbReference type="NCBI Taxonomy" id="868131"/>
    <lineage>
        <taxon>Archaea</taxon>
        <taxon>Methanobacteriati</taxon>
        <taxon>Methanobacteriota</taxon>
        <taxon>Methanomada group</taxon>
        <taxon>Methanobacteria</taxon>
        <taxon>Methanobacteriales</taxon>
        <taxon>Methanobacteriaceae</taxon>
        <taxon>Methanobacterium</taxon>
    </lineage>
</organism>
<evidence type="ECO:0000259" key="4">
    <source>
        <dbReference type="Pfam" id="PF13649"/>
    </source>
</evidence>
<keyword evidence="6" id="KW-1185">Reference proteome</keyword>
<gene>
    <name evidence="5" type="ordered locus">MSWAN_0785</name>
</gene>
<proteinExistence type="predicted"/>
<keyword evidence="2" id="KW-0808">Transferase</keyword>
<dbReference type="OrthoDB" id="57427at2157"/>
<dbReference type="HOGENOM" id="CLU_091228_3_0_2"/>
<dbReference type="eggNOG" id="arCOG04989">
    <property type="taxonomic scope" value="Archaea"/>
</dbReference>
<dbReference type="GeneID" id="10668281"/>
<evidence type="ECO:0000313" key="6">
    <source>
        <dbReference type="Proteomes" id="UP000009231"/>
    </source>
</evidence>
<dbReference type="InterPro" id="IPR023576">
    <property type="entry name" value="UbiE/COQ5_MeTrFase_CS"/>
</dbReference>
<dbReference type="GO" id="GO:0032259">
    <property type="term" value="P:methylation"/>
    <property type="evidence" value="ECO:0007669"/>
    <property type="project" value="UniProtKB-KW"/>
</dbReference>
<feature type="domain" description="Methyltransferase" evidence="4">
    <location>
        <begin position="35"/>
        <end position="134"/>
    </location>
</feature>
<name>F6D875_METPW</name>
<keyword evidence="1 5" id="KW-0489">Methyltransferase</keyword>
<evidence type="ECO:0000313" key="5">
    <source>
        <dbReference type="EMBL" id="AEG17814.1"/>
    </source>
</evidence>
<evidence type="ECO:0000256" key="2">
    <source>
        <dbReference type="ARBA" id="ARBA00022679"/>
    </source>
</evidence>
<keyword evidence="3" id="KW-0949">S-adenosyl-L-methionine</keyword>
<dbReference type="EMBL" id="CP002772">
    <property type="protein sequence ID" value="AEG17814.1"/>
    <property type="molecule type" value="Genomic_DNA"/>
</dbReference>
<dbReference type="KEGG" id="mew:MSWAN_0785"/>
<dbReference type="Pfam" id="PF13649">
    <property type="entry name" value="Methyltransf_25"/>
    <property type="match status" value="1"/>
</dbReference>
<sequence length="227" mass="26186">MDPEAPWKQFKGKETPSTVQLDDSFFKMVPKGSKVLDFACGWGRMAFKLQEHGYDVVGFDINSNAVENARKHSKKFNELYKNRVSFDVANARDLPYLEGSFDACLIQAFMTALVDAEHRKMVLNEARRVLKRGGLLYLADFGQSWDNPIYKKRYINDFPETGEMGTFIVTEDGSPESPEIFRAHHYTKKELIELIEPRFEIEMFKETVFTTYHGNKTKGFIIMARKG</sequence>
<dbReference type="Proteomes" id="UP000009231">
    <property type="component" value="Chromosome"/>
</dbReference>
<dbReference type="InterPro" id="IPR041698">
    <property type="entry name" value="Methyltransf_25"/>
</dbReference>
<evidence type="ECO:0000256" key="1">
    <source>
        <dbReference type="ARBA" id="ARBA00022603"/>
    </source>
</evidence>
<dbReference type="InterPro" id="IPR029063">
    <property type="entry name" value="SAM-dependent_MTases_sf"/>
</dbReference>
<dbReference type="GO" id="GO:0008168">
    <property type="term" value="F:methyltransferase activity"/>
    <property type="evidence" value="ECO:0007669"/>
    <property type="project" value="UniProtKB-KW"/>
</dbReference>
<dbReference type="CDD" id="cd02440">
    <property type="entry name" value="AdoMet_MTases"/>
    <property type="match status" value="1"/>
</dbReference>
<reference evidence="5 6" key="1">
    <citation type="journal article" date="2014" name="Int. J. Syst. Evol. Microbiol.">
        <title>Methanobacterium paludis sp. nov. and a novel strain of Methanobacterium lacus isolated from northern peatlands.</title>
        <authorList>
            <person name="Cadillo-Quiroz H."/>
            <person name="Brauer S.L."/>
            <person name="Goodson N."/>
            <person name="Yavitt J.B."/>
            <person name="Zinder S.H."/>
        </authorList>
    </citation>
    <scope>NUCLEOTIDE SEQUENCE [LARGE SCALE GENOMIC DNA]</scope>
    <source>
        <strain evidence="6">DSM 25820 / JCM 18151 / SWAN1</strain>
    </source>
</reference>
<dbReference type="PANTHER" id="PTHR43591">
    <property type="entry name" value="METHYLTRANSFERASE"/>
    <property type="match status" value="1"/>
</dbReference>
<accession>F6D875</accession>
<dbReference type="RefSeq" id="WP_013825316.1">
    <property type="nucleotide sequence ID" value="NC_015574.1"/>
</dbReference>
<dbReference type="Gene3D" id="3.40.50.150">
    <property type="entry name" value="Vaccinia Virus protein VP39"/>
    <property type="match status" value="1"/>
</dbReference>